<name>A0A0M3K1S7_ANISI</name>
<proteinExistence type="inferred from homology"/>
<reference evidence="11" key="1">
    <citation type="submission" date="2017-02" db="UniProtKB">
        <authorList>
            <consortium name="WormBaseParasite"/>
        </authorList>
    </citation>
    <scope>IDENTIFICATION</scope>
</reference>
<dbReference type="AlphaFoldDB" id="A0A0M3K1S7"/>
<gene>
    <name evidence="9" type="ORF">ASIM_LOCUS14242</name>
</gene>
<keyword evidence="6 8" id="KW-1133">Transmembrane helix</keyword>
<protein>
    <submittedName>
        <fullName evidence="11">UDP-xylose and UDP-N-acetylglucosamine transporter (inferred by orthology to a human protein)</fullName>
    </submittedName>
</protein>
<keyword evidence="3" id="KW-0813">Transport</keyword>
<dbReference type="Pfam" id="PF08449">
    <property type="entry name" value="UAA"/>
    <property type="match status" value="1"/>
</dbReference>
<evidence type="ECO:0000256" key="8">
    <source>
        <dbReference type="SAM" id="Phobius"/>
    </source>
</evidence>
<feature type="transmembrane region" description="Helical" evidence="8">
    <location>
        <begin position="68"/>
        <end position="87"/>
    </location>
</feature>
<dbReference type="WBParaSite" id="ASIM_0001483201-mRNA-1">
    <property type="protein sequence ID" value="ASIM_0001483201-mRNA-1"/>
    <property type="gene ID" value="ASIM_0001483201"/>
</dbReference>
<dbReference type="PANTHER" id="PTHR10778:SF4">
    <property type="entry name" value="NUCLEOTIDE SUGAR TRANSPORTER SLC35B4"/>
    <property type="match status" value="1"/>
</dbReference>
<dbReference type="GO" id="GO:0000139">
    <property type="term" value="C:Golgi membrane"/>
    <property type="evidence" value="ECO:0007669"/>
    <property type="project" value="TreeGrafter"/>
</dbReference>
<evidence type="ECO:0000256" key="6">
    <source>
        <dbReference type="ARBA" id="ARBA00022989"/>
    </source>
</evidence>
<dbReference type="GO" id="GO:0005789">
    <property type="term" value="C:endoplasmic reticulum membrane"/>
    <property type="evidence" value="ECO:0007669"/>
    <property type="project" value="TreeGrafter"/>
</dbReference>
<keyword evidence="10" id="KW-1185">Reference proteome</keyword>
<feature type="transmembrane region" description="Helical" evidence="8">
    <location>
        <begin position="124"/>
        <end position="142"/>
    </location>
</feature>
<evidence type="ECO:0000256" key="1">
    <source>
        <dbReference type="ARBA" id="ARBA00004127"/>
    </source>
</evidence>
<dbReference type="EMBL" id="UYRR01031669">
    <property type="protein sequence ID" value="VDK51834.1"/>
    <property type="molecule type" value="Genomic_DNA"/>
</dbReference>
<feature type="transmembrane region" description="Helical" evidence="8">
    <location>
        <begin position="34"/>
        <end position="56"/>
    </location>
</feature>
<evidence type="ECO:0000256" key="7">
    <source>
        <dbReference type="ARBA" id="ARBA00023136"/>
    </source>
</evidence>
<dbReference type="PANTHER" id="PTHR10778">
    <property type="entry name" value="SOLUTE CARRIER FAMILY 35 MEMBER B"/>
    <property type="match status" value="1"/>
</dbReference>
<comment type="similarity">
    <text evidence="2">Belongs to the nucleotide-sugar transporter family. SLC35B subfamily.</text>
</comment>
<evidence type="ECO:0000256" key="3">
    <source>
        <dbReference type="ARBA" id="ARBA00022448"/>
    </source>
</evidence>
<dbReference type="GO" id="GO:0005464">
    <property type="term" value="F:UDP-xylose transmembrane transporter activity"/>
    <property type="evidence" value="ECO:0007669"/>
    <property type="project" value="TreeGrafter"/>
</dbReference>
<keyword evidence="5 8" id="KW-0812">Transmembrane</keyword>
<evidence type="ECO:0000256" key="5">
    <source>
        <dbReference type="ARBA" id="ARBA00022692"/>
    </source>
</evidence>
<dbReference type="GO" id="GO:0005462">
    <property type="term" value="F:UDP-N-acetylglucosamine transmembrane transporter activity"/>
    <property type="evidence" value="ECO:0007669"/>
    <property type="project" value="TreeGrafter"/>
</dbReference>
<evidence type="ECO:0000313" key="9">
    <source>
        <dbReference type="EMBL" id="VDK51834.1"/>
    </source>
</evidence>
<evidence type="ECO:0000256" key="4">
    <source>
        <dbReference type="ARBA" id="ARBA00022597"/>
    </source>
</evidence>
<dbReference type="InterPro" id="IPR013657">
    <property type="entry name" value="SCL35B1-4/HUT1"/>
</dbReference>
<keyword evidence="4" id="KW-0762">Sugar transport</keyword>
<reference evidence="9 10" key="2">
    <citation type="submission" date="2018-11" db="EMBL/GenBank/DDBJ databases">
        <authorList>
            <consortium name="Pathogen Informatics"/>
        </authorList>
    </citation>
    <scope>NUCLEOTIDE SEQUENCE [LARGE SCALE GENOMIC DNA]</scope>
</reference>
<comment type="subcellular location">
    <subcellularLocation>
        <location evidence="1">Endomembrane system</location>
        <topology evidence="1">Multi-pass membrane protein</topology>
    </subcellularLocation>
</comment>
<sequence>MSTSTAIFGTLTGCIGCVVDIESISKRSPGCMNLMTFATFVWISFVGLVVQSNYFTKLPSNKIPILRGYLPIVALFFIVSVSNNLSLNFDIPMPLFIIFRSGTLLANLLLGRLLLSRVYSWRKILAVVLVTVGIILFTMASSKEKSEQKAETRSAIVPDWISMLRISPFIIGVSLLTSALFISAYLGIQQEILYRTYGKHPEEAMFFIPLVWVERVRCFQHVLSLPGFLFLSNDIWETSQRFSRSPAFSVFGVNVWTSLWVQLISICVLQ</sequence>
<accession>A0A0M3K1S7</accession>
<evidence type="ECO:0000313" key="10">
    <source>
        <dbReference type="Proteomes" id="UP000267096"/>
    </source>
</evidence>
<evidence type="ECO:0000313" key="11">
    <source>
        <dbReference type="WBParaSite" id="ASIM_0001483201-mRNA-1"/>
    </source>
</evidence>
<feature type="transmembrane region" description="Helical" evidence="8">
    <location>
        <begin position="162"/>
        <end position="188"/>
    </location>
</feature>
<feature type="transmembrane region" description="Helical" evidence="8">
    <location>
        <begin position="93"/>
        <end position="115"/>
    </location>
</feature>
<dbReference type="OrthoDB" id="999962at2759"/>
<evidence type="ECO:0000256" key="2">
    <source>
        <dbReference type="ARBA" id="ARBA00010694"/>
    </source>
</evidence>
<keyword evidence="7 8" id="KW-0472">Membrane</keyword>
<organism evidence="11">
    <name type="scientific">Anisakis simplex</name>
    <name type="common">Herring worm</name>
    <dbReference type="NCBI Taxonomy" id="6269"/>
    <lineage>
        <taxon>Eukaryota</taxon>
        <taxon>Metazoa</taxon>
        <taxon>Ecdysozoa</taxon>
        <taxon>Nematoda</taxon>
        <taxon>Chromadorea</taxon>
        <taxon>Rhabditida</taxon>
        <taxon>Spirurina</taxon>
        <taxon>Ascaridomorpha</taxon>
        <taxon>Ascaridoidea</taxon>
        <taxon>Anisakidae</taxon>
        <taxon>Anisakis</taxon>
        <taxon>Anisakis simplex complex</taxon>
    </lineage>
</organism>
<dbReference type="Proteomes" id="UP000267096">
    <property type="component" value="Unassembled WGS sequence"/>
</dbReference>